<keyword evidence="10" id="KW-0145">Chemotaxis</keyword>
<keyword evidence="10" id="KW-0378">Hydrolase</keyword>
<dbReference type="SMART" id="SM00138">
    <property type="entry name" value="MeTrc"/>
    <property type="match status" value="1"/>
</dbReference>
<dbReference type="InterPro" id="IPR050903">
    <property type="entry name" value="Bact_Chemotaxis_MeTrfase"/>
</dbReference>
<organism evidence="14 15">
    <name type="scientific">Acetobacter vaccinii</name>
    <dbReference type="NCBI Taxonomy" id="2592655"/>
    <lineage>
        <taxon>Bacteria</taxon>
        <taxon>Pseudomonadati</taxon>
        <taxon>Pseudomonadota</taxon>
        <taxon>Alphaproteobacteria</taxon>
        <taxon>Acetobacterales</taxon>
        <taxon>Acetobacteraceae</taxon>
        <taxon>Acetobacter</taxon>
    </lineage>
</organism>
<dbReference type="GO" id="GO:0005524">
    <property type="term" value="F:ATP binding"/>
    <property type="evidence" value="ECO:0007669"/>
    <property type="project" value="UniProtKB-KW"/>
</dbReference>
<reference evidence="14 15" key="1">
    <citation type="submission" date="2019-09" db="EMBL/GenBank/DDBJ databases">
        <title>Genome sequencing of strain KACC 21233.</title>
        <authorList>
            <person name="Heo J."/>
            <person name="Kim S.-J."/>
            <person name="Kim J.-S."/>
            <person name="Hong S.-B."/>
            <person name="Kwon S.-W."/>
        </authorList>
    </citation>
    <scope>NUCLEOTIDE SEQUENCE [LARGE SCALE GENOMIC DNA]</scope>
    <source>
        <strain evidence="14 15">KACC 21233</strain>
    </source>
</reference>
<dbReference type="InterPro" id="IPR000780">
    <property type="entry name" value="CheR_MeTrfase"/>
</dbReference>
<dbReference type="GO" id="GO:0008984">
    <property type="term" value="F:protein-glutamate methylesterase activity"/>
    <property type="evidence" value="ECO:0007669"/>
    <property type="project" value="InterPro"/>
</dbReference>
<dbReference type="InterPro" id="IPR029063">
    <property type="entry name" value="SAM-dependent_MTases_sf"/>
</dbReference>
<dbReference type="InterPro" id="IPR035965">
    <property type="entry name" value="PAS-like_dom_sf"/>
</dbReference>
<evidence type="ECO:0000256" key="1">
    <source>
        <dbReference type="ARBA" id="ARBA00000085"/>
    </source>
</evidence>
<protein>
    <submittedName>
        <fullName evidence="14">Chemotaxis protein</fullName>
    </submittedName>
</protein>
<dbReference type="InterPro" id="IPR022642">
    <property type="entry name" value="CheR_C"/>
</dbReference>
<dbReference type="InterPro" id="IPR022641">
    <property type="entry name" value="CheR_N"/>
</dbReference>
<feature type="domain" description="CheR-type methyltransferase" evidence="13">
    <location>
        <begin position="195"/>
        <end position="470"/>
    </location>
</feature>
<dbReference type="Pfam" id="PF01739">
    <property type="entry name" value="CheR"/>
    <property type="match status" value="1"/>
</dbReference>
<dbReference type="KEGG" id="acek:FLP30_11405"/>
<evidence type="ECO:0000256" key="7">
    <source>
        <dbReference type="ARBA" id="ARBA00022741"/>
    </source>
</evidence>
<dbReference type="PROSITE" id="PS50123">
    <property type="entry name" value="CHER"/>
    <property type="match status" value="1"/>
</dbReference>
<dbReference type="EMBL" id="CP043506">
    <property type="protein sequence ID" value="QEO18707.1"/>
    <property type="molecule type" value="Genomic_DNA"/>
</dbReference>
<evidence type="ECO:0000313" key="14">
    <source>
        <dbReference type="EMBL" id="QEO18707.1"/>
    </source>
</evidence>
<proteinExistence type="predicted"/>
<dbReference type="Pfam" id="PF03705">
    <property type="entry name" value="CheR_N"/>
    <property type="match status" value="1"/>
</dbReference>
<dbReference type="Proteomes" id="UP000324536">
    <property type="component" value="Chromosome"/>
</dbReference>
<keyword evidence="15" id="KW-1185">Reference proteome</keyword>
<dbReference type="GO" id="GO:0000156">
    <property type="term" value="F:phosphorelay response regulator activity"/>
    <property type="evidence" value="ECO:0007669"/>
    <property type="project" value="InterPro"/>
</dbReference>
<keyword evidence="6" id="KW-0949">S-adenosyl-L-methionine</keyword>
<keyword evidence="5" id="KW-0808">Transferase</keyword>
<dbReference type="GO" id="GO:0004673">
    <property type="term" value="F:protein histidine kinase activity"/>
    <property type="evidence" value="ECO:0007669"/>
    <property type="project" value="UniProtKB-EC"/>
</dbReference>
<dbReference type="Pfam" id="PF01339">
    <property type="entry name" value="CheB_methylest"/>
    <property type="match status" value="1"/>
</dbReference>
<keyword evidence="7" id="KW-0547">Nucleotide-binding</keyword>
<dbReference type="Pfam" id="PF07536">
    <property type="entry name" value="HWE_HK"/>
    <property type="match status" value="1"/>
</dbReference>
<dbReference type="InterPro" id="IPR011102">
    <property type="entry name" value="Sig_transdc_His_kinase_HWE"/>
</dbReference>
<keyword evidence="4" id="KW-0489">Methyltransferase</keyword>
<evidence type="ECO:0000256" key="6">
    <source>
        <dbReference type="ARBA" id="ARBA00022691"/>
    </source>
</evidence>
<evidence type="ECO:0000256" key="5">
    <source>
        <dbReference type="ARBA" id="ARBA00022679"/>
    </source>
</evidence>
<dbReference type="CDD" id="cd16434">
    <property type="entry name" value="CheB-CheR_fusion"/>
    <property type="match status" value="1"/>
</dbReference>
<evidence type="ECO:0000256" key="10">
    <source>
        <dbReference type="PROSITE-ProRule" id="PRU00050"/>
    </source>
</evidence>
<dbReference type="PRINTS" id="PR00996">
    <property type="entry name" value="CHERMTFRASE"/>
</dbReference>
<dbReference type="GO" id="GO:0008983">
    <property type="term" value="F:protein-glutamate O-methyltransferase activity"/>
    <property type="evidence" value="ECO:0007669"/>
    <property type="project" value="UniProtKB-EC"/>
</dbReference>
<dbReference type="InterPro" id="IPR036804">
    <property type="entry name" value="CheR_N_sf"/>
</dbReference>
<dbReference type="Pfam" id="PF13596">
    <property type="entry name" value="PAS_10"/>
    <property type="match status" value="1"/>
</dbReference>
<keyword evidence="9" id="KW-0067">ATP-binding</keyword>
<keyword evidence="8" id="KW-0418">Kinase</keyword>
<feature type="active site" evidence="10">
    <location>
        <position position="133"/>
    </location>
</feature>
<evidence type="ECO:0000259" key="13">
    <source>
        <dbReference type="PROSITE" id="PS50123"/>
    </source>
</evidence>
<evidence type="ECO:0000256" key="2">
    <source>
        <dbReference type="ARBA" id="ARBA00001541"/>
    </source>
</evidence>
<dbReference type="SMART" id="SM00911">
    <property type="entry name" value="HWE_HK"/>
    <property type="match status" value="1"/>
</dbReference>
<gene>
    <name evidence="14" type="ORF">FLP30_11405</name>
</gene>
<sequence>MHNDSFNIVAIGASAGGLEALRDMLAVAKPPTNLAFVIIQHLDPTHESMLAQLLNRTTALDVLQCEGGEDIRTDHVYIIPPGKGLAIDNGRLRLTDFTQPRGLRKPIDDFFASLAHDCQGNAACVILSGTGADGSVGLRTIKEYGGVCIVQDPLTARYDGMPLSAINSGLVDFIKHPRDIISCLETFFQRRNPVFNENKSSLISDYVDSFCSIIKKNIGHDFSHYKRSTFIRRIERRMHILDLNIVEDYLDKVREDQNECNALFRDLLINVTRFFRNIDMFDILRTKVIELLLQDKRSTPDIRVWVSGCSSGEEAYTIAMLFATVAKNLGVNNTVQIFATDIDEQMLQIAREAIYPISSLTDIPNEIAKNFITINGNYFTISNKIREHVRFSNHSIIRDPPFSKIDLISCRNLLIYFDDVLQQQVMPLLHYALAPKGFLFLGPSETIGKSESYFSSIDHHARIFQHSGLTTRYPLNMPSAPQAFPRHLSQGQEEHSNSHMHKDDVAIQKLADRYAPPSMVVSDDGSILAAYGKLSKYFDFPVTREGGSSAFTLARPGLRNIMGSLLRQTRQKQRAVVARNIQIEGDYGAQPTEITCDPLSNNSFLLVFKDCGPFQAIDIKEYEEFEPVADHVDLLEEELRITRHKLRSTIEELETANEELKSSNEEMMSMNEELQSTNEELSTVNDELKNKVDQLTIANSDVKNFFDSTELAVMVVDKDLRIRSFTDATTAIFPLKRSDKGRLLSDVSCKLNDNNYLEDALNVAHNGKIIQRRLHTKDKEKTFSMRILPYRNNMGDISGATIVMTDITEALTLEHALLFEQERLKVAVSAGQIGIWEYSSIGNYFKFDRIHQSILNLTNRDTIKFENFLEIIDTSDRMNWENAIDFSFDNNEKLEICYKLSLPNGERKIFKSYANISFRGENKVLVGATIDVTPEYTLAEARSVLLQEMNHRVKNLFAIIASMVTISARSHSDISVYAQNFRDRIVALGRAHALSVQSDTSDVISLKTLVKTMTDSHNHENGKIFINGPDVFLHSNVLSPLAMILHEWTTNSSKYGVLSCLEGTLTISWRNDSENLNLTWREVCSHPIEKTEKIGFGTTLIISSARQIKAKISKEIKENIYILKIQIPLENIEK</sequence>
<accession>A0A5C1YU60</accession>
<dbReference type="PANTHER" id="PTHR24422">
    <property type="entry name" value="CHEMOTAXIS PROTEIN METHYLTRANSFERASE"/>
    <property type="match status" value="1"/>
</dbReference>
<dbReference type="InterPro" id="IPR000673">
    <property type="entry name" value="Sig_transdc_resp-reg_Me-estase"/>
</dbReference>
<keyword evidence="11" id="KW-0175">Coiled coil</keyword>
<dbReference type="SUPFAM" id="SSF53335">
    <property type="entry name" value="S-adenosyl-L-methionine-dependent methyltransferases"/>
    <property type="match status" value="1"/>
</dbReference>
<dbReference type="Gene3D" id="3.40.50.180">
    <property type="entry name" value="Methylesterase CheB, C-terminal domain"/>
    <property type="match status" value="1"/>
</dbReference>
<dbReference type="InterPro" id="IPR035909">
    <property type="entry name" value="CheB_C"/>
</dbReference>
<evidence type="ECO:0000256" key="3">
    <source>
        <dbReference type="ARBA" id="ARBA00022553"/>
    </source>
</evidence>
<dbReference type="PANTHER" id="PTHR24422:SF27">
    <property type="entry name" value="PROTEIN-GLUTAMATE O-METHYLTRANSFERASE"/>
    <property type="match status" value="1"/>
</dbReference>
<feature type="coiled-coil region" evidence="11">
    <location>
        <begin position="632"/>
        <end position="698"/>
    </location>
</feature>
<dbReference type="GO" id="GO:0005737">
    <property type="term" value="C:cytoplasm"/>
    <property type="evidence" value="ECO:0007669"/>
    <property type="project" value="InterPro"/>
</dbReference>
<dbReference type="AlphaFoldDB" id="A0A5C1YU60"/>
<feature type="active site" evidence="10">
    <location>
        <position position="41"/>
    </location>
</feature>
<evidence type="ECO:0000259" key="12">
    <source>
        <dbReference type="PROSITE" id="PS50122"/>
    </source>
</evidence>
<keyword evidence="3" id="KW-0597">Phosphoprotein</keyword>
<evidence type="ECO:0000256" key="11">
    <source>
        <dbReference type="SAM" id="Coils"/>
    </source>
</evidence>
<dbReference type="Gene3D" id="3.40.50.150">
    <property type="entry name" value="Vaccinia Virus protein VP39"/>
    <property type="match status" value="1"/>
</dbReference>
<dbReference type="PROSITE" id="PS50122">
    <property type="entry name" value="CHEB"/>
    <property type="match status" value="1"/>
</dbReference>
<evidence type="ECO:0000313" key="15">
    <source>
        <dbReference type="Proteomes" id="UP000324536"/>
    </source>
</evidence>
<dbReference type="SUPFAM" id="SSF52738">
    <property type="entry name" value="Methylesterase CheB, C-terminal domain"/>
    <property type="match status" value="1"/>
</dbReference>
<dbReference type="Gene3D" id="1.10.155.10">
    <property type="entry name" value="Chemotaxis receptor methyltransferase CheR, N-terminal domain"/>
    <property type="match status" value="1"/>
</dbReference>
<comment type="catalytic activity">
    <reaction evidence="2">
        <text>L-glutamyl-[protein] + S-adenosyl-L-methionine = [protein]-L-glutamate 5-O-methyl ester + S-adenosyl-L-homocysteine</text>
        <dbReference type="Rhea" id="RHEA:24452"/>
        <dbReference type="Rhea" id="RHEA-COMP:10208"/>
        <dbReference type="Rhea" id="RHEA-COMP:10311"/>
        <dbReference type="ChEBI" id="CHEBI:29973"/>
        <dbReference type="ChEBI" id="CHEBI:57856"/>
        <dbReference type="ChEBI" id="CHEBI:59789"/>
        <dbReference type="ChEBI" id="CHEBI:82795"/>
        <dbReference type="EC" id="2.1.1.80"/>
    </reaction>
</comment>
<feature type="domain" description="CheB-type methylesterase" evidence="12">
    <location>
        <begin position="2"/>
        <end position="191"/>
    </location>
</feature>
<evidence type="ECO:0000256" key="4">
    <source>
        <dbReference type="ARBA" id="ARBA00022603"/>
    </source>
</evidence>
<comment type="catalytic activity">
    <reaction evidence="1">
        <text>ATP + protein L-histidine = ADP + protein N-phospho-L-histidine.</text>
        <dbReference type="EC" id="2.7.13.3"/>
    </reaction>
</comment>
<dbReference type="SUPFAM" id="SSF55785">
    <property type="entry name" value="PYP-like sensor domain (PAS domain)"/>
    <property type="match status" value="2"/>
</dbReference>
<dbReference type="GO" id="GO:0006935">
    <property type="term" value="P:chemotaxis"/>
    <property type="evidence" value="ECO:0007669"/>
    <property type="project" value="UniProtKB-UniRule"/>
</dbReference>
<dbReference type="OrthoDB" id="5287260at2"/>
<feature type="active site" evidence="10">
    <location>
        <position position="14"/>
    </location>
</feature>
<evidence type="ECO:0000256" key="8">
    <source>
        <dbReference type="ARBA" id="ARBA00022777"/>
    </source>
</evidence>
<name>A0A5C1YU60_9PROT</name>
<dbReference type="Gene3D" id="3.30.450.20">
    <property type="entry name" value="PAS domain"/>
    <property type="match status" value="2"/>
</dbReference>
<evidence type="ECO:0000256" key="9">
    <source>
        <dbReference type="ARBA" id="ARBA00022840"/>
    </source>
</evidence>
<dbReference type="GO" id="GO:0032259">
    <property type="term" value="P:methylation"/>
    <property type="evidence" value="ECO:0007669"/>
    <property type="project" value="UniProtKB-KW"/>
</dbReference>
<dbReference type="SUPFAM" id="SSF47757">
    <property type="entry name" value="Chemotaxis receptor methyltransferase CheR, N-terminal domain"/>
    <property type="match status" value="1"/>
</dbReference>